<reference evidence="1" key="1">
    <citation type="submission" date="2020-10" db="EMBL/GenBank/DDBJ databases">
        <authorList>
            <person name="Gilroy R."/>
        </authorList>
    </citation>
    <scope>NUCLEOTIDE SEQUENCE</scope>
    <source>
        <strain evidence="1">17073</strain>
    </source>
</reference>
<organism evidence="1 2">
    <name type="scientific">Candidatus Limisoma intestinavium</name>
    <dbReference type="NCBI Taxonomy" id="2840856"/>
    <lineage>
        <taxon>Bacteria</taxon>
        <taxon>Pseudomonadati</taxon>
        <taxon>Bacteroidota</taxon>
        <taxon>Bacteroidia</taxon>
        <taxon>Bacteroidales</taxon>
        <taxon>Candidatus Limisoma</taxon>
    </lineage>
</organism>
<protein>
    <submittedName>
        <fullName evidence="1">DUF2851 family protein</fullName>
    </submittedName>
</protein>
<sequence>MEMLMQFMWEHRLWNPAEMRTNDGKRIRVVDPGVRNTDAGPDFFNAKIEIDGCTWAGNVEIHFRASDWKRHGHDKDRAYDSVILHVVDKDDAPVYRSDGTLIPQTVMRCTPQMADRYTALTTSKSELPCKSVIAAMSPLETAEWTESLAFERLREKSLRIKDLLSRYRGSWEDACYITFARNIGFGTNNDAFERLAKSLPLPLLHKHADSLLQIEALFFGQAGMLETADGDSYYRQLRREYAYLKTKFALRRPDGLIWKSFRMRPQNFPWRRVALLAHYVHNGFRMMADILEAKGDEEKLRAIFTVELTGYWSNHFSFSHVSPEQSTAIGKNSIDIILINTVAPLYYTYAESTDNYEWAERAIALLERLKPEKNGITALFASTGMRIDNALASQAVIQLRNAYCIPRKCLYCNAGHKMLASK</sequence>
<gene>
    <name evidence="1" type="ORF">IAD18_06665</name>
</gene>
<reference evidence="1" key="2">
    <citation type="journal article" date="2021" name="PeerJ">
        <title>Extensive microbial diversity within the chicken gut microbiome revealed by metagenomics and culture.</title>
        <authorList>
            <person name="Gilroy R."/>
            <person name="Ravi A."/>
            <person name="Getino M."/>
            <person name="Pursley I."/>
            <person name="Horton D.L."/>
            <person name="Alikhan N.F."/>
            <person name="Baker D."/>
            <person name="Gharbi K."/>
            <person name="Hall N."/>
            <person name="Watson M."/>
            <person name="Adriaenssens E.M."/>
            <person name="Foster-Nyarko E."/>
            <person name="Jarju S."/>
            <person name="Secka A."/>
            <person name="Antonio M."/>
            <person name="Oren A."/>
            <person name="Chaudhuri R.R."/>
            <person name="La Ragione R."/>
            <person name="Hildebrand F."/>
            <person name="Pallen M.J."/>
        </authorList>
    </citation>
    <scope>NUCLEOTIDE SEQUENCE</scope>
    <source>
        <strain evidence="1">17073</strain>
    </source>
</reference>
<dbReference type="EMBL" id="DVMS01000188">
    <property type="protein sequence ID" value="HIU39329.1"/>
    <property type="molecule type" value="Genomic_DNA"/>
</dbReference>
<comment type="caution">
    <text evidence="1">The sequence shown here is derived from an EMBL/GenBank/DDBJ whole genome shotgun (WGS) entry which is preliminary data.</text>
</comment>
<name>A0A9D1IP46_9BACT</name>
<evidence type="ECO:0000313" key="2">
    <source>
        <dbReference type="Proteomes" id="UP000824076"/>
    </source>
</evidence>
<dbReference type="InterPro" id="IPR021272">
    <property type="entry name" value="DUF2851"/>
</dbReference>
<dbReference type="AlphaFoldDB" id="A0A9D1IP46"/>
<accession>A0A9D1IP46</accession>
<proteinExistence type="predicted"/>
<evidence type="ECO:0000313" key="1">
    <source>
        <dbReference type="EMBL" id="HIU39329.1"/>
    </source>
</evidence>
<dbReference type="Proteomes" id="UP000824076">
    <property type="component" value="Unassembled WGS sequence"/>
</dbReference>
<dbReference type="Pfam" id="PF11013">
    <property type="entry name" value="DUF2851"/>
    <property type="match status" value="1"/>
</dbReference>